<dbReference type="Pfam" id="PF13037">
    <property type="entry name" value="DUF3898"/>
    <property type="match status" value="1"/>
</dbReference>
<reference evidence="2" key="1">
    <citation type="submission" date="2020-09" db="EMBL/GenBank/DDBJ databases">
        <title>A novel bacterium of genus Paenibacillus, isolated from South China Sea.</title>
        <authorList>
            <person name="Huang H."/>
            <person name="Mo K."/>
            <person name="Hu Y."/>
        </authorList>
    </citation>
    <scope>NUCLEOTIDE SEQUENCE</scope>
    <source>
        <strain evidence="2">IB182496</strain>
    </source>
</reference>
<dbReference type="EMBL" id="JACXIZ010000027">
    <property type="protein sequence ID" value="MBD2846771.1"/>
    <property type="molecule type" value="Genomic_DNA"/>
</dbReference>
<dbReference type="InterPro" id="IPR025012">
    <property type="entry name" value="DUF3898"/>
</dbReference>
<dbReference type="Proteomes" id="UP000621560">
    <property type="component" value="Unassembled WGS sequence"/>
</dbReference>
<dbReference type="AlphaFoldDB" id="A0A927BVQ0"/>
<evidence type="ECO:0000259" key="1">
    <source>
        <dbReference type="Pfam" id="PF13037"/>
    </source>
</evidence>
<dbReference type="Pfam" id="PF13039">
    <property type="entry name" value="DUF3900"/>
    <property type="match status" value="1"/>
</dbReference>
<dbReference type="InterPro" id="IPR025006">
    <property type="entry name" value="DUF3900"/>
</dbReference>
<feature type="domain" description="DUF3898" evidence="1">
    <location>
        <begin position="266"/>
        <end position="354"/>
    </location>
</feature>
<gene>
    <name evidence="2" type="ORF">IDH44_16360</name>
</gene>
<sequence>MKLEIQHLSFFVIRSEDGDSASTKTYKHYQTLTGEEYEESALKPFLDGEFGRICKRKAERHPSSDNVPTKIGHFVTEPGYDLGSNADYALLERLRTAADAEQFLGCADEMLRMYMQTNAVRGGAFIVSTATPVRVTDTPLVFVMKCDFESKIARISDEQRLIAEVEMAISARSIKSIQYPHMPEEGMLEERELKIHQASHARYFEDFLRHVAYEKPLPELVTDQVYEMVQHYVEEKWEQAPAEQAEAGKKEELERFEVWAASENRELQEHWTPDNVAQAAALLTEHQPELEFRCKLGGVEIRAKLADYGRTYHLAKHNGRYVFVIEGDGFAFERGVSPVELLLPEGLQDVMQRLGAPLEEA</sequence>
<evidence type="ECO:0000313" key="2">
    <source>
        <dbReference type="EMBL" id="MBD2846771.1"/>
    </source>
</evidence>
<accession>A0A927BVQ0</accession>
<keyword evidence="3" id="KW-1185">Reference proteome</keyword>
<protein>
    <submittedName>
        <fullName evidence="2">DUF3900 domain-containing protein</fullName>
    </submittedName>
</protein>
<dbReference type="RefSeq" id="WP_190919458.1">
    <property type="nucleotide sequence ID" value="NZ_JACXIZ010000027.1"/>
</dbReference>
<comment type="caution">
    <text evidence="2">The sequence shown here is derived from an EMBL/GenBank/DDBJ whole genome shotgun (WGS) entry which is preliminary data.</text>
</comment>
<evidence type="ECO:0000313" key="3">
    <source>
        <dbReference type="Proteomes" id="UP000621560"/>
    </source>
</evidence>
<name>A0A927BVQ0_9BACL</name>
<organism evidence="2 3">
    <name type="scientific">Paenibacillus sabuli</name>
    <dbReference type="NCBI Taxonomy" id="2772509"/>
    <lineage>
        <taxon>Bacteria</taxon>
        <taxon>Bacillati</taxon>
        <taxon>Bacillota</taxon>
        <taxon>Bacilli</taxon>
        <taxon>Bacillales</taxon>
        <taxon>Paenibacillaceae</taxon>
        <taxon>Paenibacillus</taxon>
    </lineage>
</organism>
<proteinExistence type="predicted"/>